<keyword evidence="2" id="KW-1185">Reference proteome</keyword>
<gene>
    <name evidence="1" type="ORF">H8707_05825</name>
</gene>
<evidence type="ECO:0000313" key="2">
    <source>
        <dbReference type="Proteomes" id="UP000601171"/>
    </source>
</evidence>
<sequence>MTFDNLSDKPDGSDTLLFRTFNSQEERREFGGSDFIEFQYCKLDKRSKINKIVSIDAIGKWKDDSLYLFGDDIDEFFSHYGKIFNGGIYNNEKCGIVDFYGINYYTLEQSNLIIERVNKENPLDYQILLNWLDDVKKYNGFYILGV</sequence>
<proteinExistence type="predicted"/>
<dbReference type="Proteomes" id="UP000601171">
    <property type="component" value="Unassembled WGS sequence"/>
</dbReference>
<protein>
    <submittedName>
        <fullName evidence="1">Uncharacterized protein</fullName>
    </submittedName>
</protein>
<accession>A0A926EU89</accession>
<dbReference type="RefSeq" id="WP_262429198.1">
    <property type="nucleotide sequence ID" value="NZ_JACRTG010000016.1"/>
</dbReference>
<evidence type="ECO:0000313" key="1">
    <source>
        <dbReference type="EMBL" id="MBC8587751.1"/>
    </source>
</evidence>
<dbReference type="EMBL" id="JACRTG010000016">
    <property type="protein sequence ID" value="MBC8587751.1"/>
    <property type="molecule type" value="Genomic_DNA"/>
</dbReference>
<reference evidence="1" key="1">
    <citation type="submission" date="2020-08" db="EMBL/GenBank/DDBJ databases">
        <title>Genome public.</title>
        <authorList>
            <person name="Liu C."/>
            <person name="Sun Q."/>
        </authorList>
    </citation>
    <scope>NUCLEOTIDE SEQUENCE</scope>
    <source>
        <strain evidence="1">BX21</strain>
    </source>
</reference>
<name>A0A926EU89_9FIRM</name>
<organism evidence="1 2">
    <name type="scientific">Paratissierella segnis</name>
    <dbReference type="NCBI Taxonomy" id="2763679"/>
    <lineage>
        <taxon>Bacteria</taxon>
        <taxon>Bacillati</taxon>
        <taxon>Bacillota</taxon>
        <taxon>Tissierellia</taxon>
        <taxon>Tissierellales</taxon>
        <taxon>Tissierellaceae</taxon>
        <taxon>Paratissierella</taxon>
    </lineage>
</organism>
<comment type="caution">
    <text evidence="1">The sequence shown here is derived from an EMBL/GenBank/DDBJ whole genome shotgun (WGS) entry which is preliminary data.</text>
</comment>
<dbReference type="AlphaFoldDB" id="A0A926EU89"/>